<dbReference type="Pfam" id="PF07532">
    <property type="entry name" value="Big_4"/>
    <property type="match status" value="3"/>
</dbReference>
<evidence type="ECO:0000256" key="1">
    <source>
        <dbReference type="ARBA" id="ARBA00007401"/>
    </source>
</evidence>
<sequence length="1697" mass="182313">MQFTTYEPPVSKPQPALAEASNGRQIIDFDADWRFFRGSPAGAERPDFDDSAWREVTVPHDFGVEGRFSRNARATVGYLKVGEGWYRKTFTIPAALAGKRFVLDFDGVMDRSEIWLNGSKVGEHHYGYTAFQLDVTDHLRFGDETNVVTVRAVNEEPSSRWYAGAGLYRDITLIVTDPIHVAQYGTQITTPTLADDVAHGVANVSVKTTVANETDATANVAVRTVIVDADGNVVAENAAQAAVEPTDMTGRLVESDGDDDAAYAPRPTVEQTLGIVDPKLWSTSDPYQYLAKTTVLAADGETVLDAYETRFGLRWITLDPQHGLFLNGVNMRALGMCMHHDQGALGAAAYPRAVTRQLEIMKEGGVNAIRTSHNPACKTQIAECSRLGLLVLEELTDMWTAPKNRNDYSNYFAVDYPEDLKAMILRDRNEPSVFMWGMGNEIAWQESELSIAEDLTRRCHLLDPTRPNSVNDASYLSKGIDGIGNEIHHRMDTRGYSYIGKDKMLEVHEKNPDDVIVNSESANICSNRGYYVYPTEVSACPAVLPAIDTSKYEFEPGRKPWDDTTYELSCYNIRGKRGNYIDVAFERLIHIPFNVGEFGWTGFDYIGEPAPYISNSYWTKPDMAESDGTVLAPLRSYYGMVDTAGIPKDQWYIYKSLWTDPDDAPMVHLLPHWNWSVGEAVSVWAYTNAASAELFLNGRSLGVREFDSFDTDFHLDASHADKPFQYRYAKVNPTRRKLSLDWEVPFEPGTIEVVARDATGRIVARDSKTTPGSPAALRLSADRHVIAGDGKDLSYVTAAVTDDIGVTVPRADDEVTFSVEHGRLLGTDNGSQTNTEPLQSATHRAYSGLVVAIVASDGSGLPIRVTARGKGLKKASCVIAVAGTVAAGDVVDVEPVAVRTVVGVAPTLPATAAVRFGDGSCRDVPVTWDAIDDDAYGKPDTFRVRGVIDCGDDVSRETFADVVVVTVDAVVPVALTVAGDDGIADRPVELPDEVAAITSDGGFVRLPVTWEGWPDGVGAAGSDVVAVSGTVAVPGGASGPSQSLTAHASVRILADGERPVNEPALTALRINGKSVADFNPERTEYTLTQRYDQPKPIIEAEAEGNNLVYILPPSNWPNGAYRVHVTGEDGKRGRVYTIGLDIAPAPVANVSINATVADPVEDTIVPLVVTATDTNGLPIDLDDAHVVVDSSDHAVLAVGDPAADRAASSAGGDDHALAAVLAGTANVTATVTYGDATVTSAPLPITVTHGAQVKQPVVARDVSLRTVTGEMPALPTTTTVSFDRGFDAEIPVDWQPIPSDALAEPGLVTVTGTVGDTGLTARATIVVVAVSAVSNVSVATITHIVPDLAETFPTVAVYWSDGLKEELPVVWDAIDETAVAVQGEFTVEGTVDGLTGRRAVAHVRVTDDHVQNRDLFSFRNDVYPQVSASYTNPDPKAQEDVADLMDGTVSYTARPGYNLKNRWSTAGDPSRTAWLEYRFGYGEETPFMLDSFTVYYCLDGDGVVLPEHVEVEYLDADGSAGASVDGAASWKPVRGLSVTHHPVEQKNDAAWAYATVGDKPGSEMVSHGDETTYAFEMVRTSRIRITFHTDDGEVVAITEVRGDAQIPAAHGDAELAGILVGGEPVSFDPDVTTYASGASGVPGDGSQVTVEPVPVAGSNAAITVVPPAVGSDETRIIVTSEDHVTTRTYTVTTAAGR</sequence>
<feature type="domain" description="Glycoside hydrolase family 2 immunoglobulin-like beta-sandwich" evidence="4">
    <location>
        <begin position="189"/>
        <end position="314"/>
    </location>
</feature>
<comment type="similarity">
    <text evidence="1">Belongs to the glycosyl hydrolase 2 family.</text>
</comment>
<keyword evidence="11" id="KW-1185">Reference proteome</keyword>
<dbReference type="Proteomes" id="UP000700815">
    <property type="component" value="Unassembled WGS sequence"/>
</dbReference>
<dbReference type="InterPro" id="IPR006104">
    <property type="entry name" value="Glyco_hydro_2_N"/>
</dbReference>
<dbReference type="Pfam" id="PF00703">
    <property type="entry name" value="Glyco_hydro_2"/>
    <property type="match status" value="1"/>
</dbReference>
<dbReference type="Pfam" id="PF02836">
    <property type="entry name" value="Glyco_hydro_2_C"/>
    <property type="match status" value="1"/>
</dbReference>
<feature type="domain" description="Glycoside hydrolase family 2 catalytic" evidence="5">
    <location>
        <begin position="324"/>
        <end position="525"/>
    </location>
</feature>
<evidence type="ECO:0000259" key="7">
    <source>
        <dbReference type="Pfam" id="PF07532"/>
    </source>
</evidence>
<evidence type="ECO:0000259" key="6">
    <source>
        <dbReference type="Pfam" id="PF02837"/>
    </source>
</evidence>
<proteinExistence type="inferred from homology"/>
<name>A0ABS6WFV1_9BIFI</name>
<accession>A0ABS6WFV1</accession>
<reference evidence="10 11" key="1">
    <citation type="submission" date="2021-05" db="EMBL/GenBank/DDBJ databases">
        <title>Phylogenetic classification of ten novel species belonging to the genus Bifidobacterium comprising B. colchicus sp. nov., B. abeli sp. nov., B. bicoloris sp. nov., B. guerezis sp. nov., B. rosaliae sp. nov., B. santillanensis sp. nov., B. argentati sp. nov., B. amazzoni sp. nov., B. pluviali sp. nov., and B. pinnaculum sp. nov.</title>
        <authorList>
            <person name="Lugli G.A."/>
            <person name="Ruiz Garcia L."/>
            <person name="Margolles A."/>
            <person name="Ventura M."/>
        </authorList>
    </citation>
    <scope>NUCLEOTIDE SEQUENCE [LARGE SCALE GENOMIC DNA]</scope>
    <source>
        <strain evidence="10 11">82T10</strain>
    </source>
</reference>
<gene>
    <name evidence="10" type="ORF">KIH79_08365</name>
</gene>
<dbReference type="Pfam" id="PF16355">
    <property type="entry name" value="DUF4982"/>
    <property type="match status" value="1"/>
</dbReference>
<dbReference type="InterPro" id="IPR040605">
    <property type="entry name" value="Glyco_hydro2_dom5"/>
</dbReference>
<evidence type="ECO:0000259" key="9">
    <source>
        <dbReference type="Pfam" id="PF18565"/>
    </source>
</evidence>
<dbReference type="PANTHER" id="PTHR42732:SF1">
    <property type="entry name" value="BETA-MANNOSIDASE"/>
    <property type="match status" value="1"/>
</dbReference>
<dbReference type="RefSeq" id="WP_219058964.1">
    <property type="nucleotide sequence ID" value="NZ_JAHBBH010000022.1"/>
</dbReference>
<feature type="domain" description="DUF4982" evidence="8">
    <location>
        <begin position="678"/>
        <end position="764"/>
    </location>
</feature>
<evidence type="ECO:0000259" key="5">
    <source>
        <dbReference type="Pfam" id="PF02836"/>
    </source>
</evidence>
<keyword evidence="3" id="KW-0326">Glycosidase</keyword>
<feature type="domain" description="Bacterial Ig-like" evidence="7">
    <location>
        <begin position="1354"/>
        <end position="1393"/>
    </location>
</feature>
<dbReference type="InterPro" id="IPR051913">
    <property type="entry name" value="GH2_Domain-Containing"/>
</dbReference>
<evidence type="ECO:0000313" key="11">
    <source>
        <dbReference type="Proteomes" id="UP000700815"/>
    </source>
</evidence>
<dbReference type="Pfam" id="PF18565">
    <property type="entry name" value="Glyco_hydro2_C5"/>
    <property type="match status" value="1"/>
</dbReference>
<feature type="domain" description="Bacterial Ig-like" evidence="7">
    <location>
        <begin position="1261"/>
        <end position="1314"/>
    </location>
</feature>
<organism evidence="10 11">
    <name type="scientific">Bifidobacterium miconis</name>
    <dbReference type="NCBI Taxonomy" id="2834435"/>
    <lineage>
        <taxon>Bacteria</taxon>
        <taxon>Bacillati</taxon>
        <taxon>Actinomycetota</taxon>
        <taxon>Actinomycetes</taxon>
        <taxon>Bifidobacteriales</taxon>
        <taxon>Bifidobacteriaceae</taxon>
        <taxon>Bifidobacterium</taxon>
    </lineage>
</organism>
<feature type="domain" description="Glycosyl hydrolases family 2 sugar binding" evidence="6">
    <location>
        <begin position="82"/>
        <end position="174"/>
    </location>
</feature>
<dbReference type="InterPro" id="IPR032311">
    <property type="entry name" value="DUF4982"/>
</dbReference>
<evidence type="ECO:0000256" key="2">
    <source>
        <dbReference type="ARBA" id="ARBA00022801"/>
    </source>
</evidence>
<dbReference type="InterPro" id="IPR006103">
    <property type="entry name" value="Glyco_hydro_2_cat"/>
</dbReference>
<evidence type="ECO:0000313" key="10">
    <source>
        <dbReference type="EMBL" id="MBW3092934.1"/>
    </source>
</evidence>
<keyword evidence="2" id="KW-0378">Hydrolase</keyword>
<evidence type="ECO:0000259" key="8">
    <source>
        <dbReference type="Pfam" id="PF16355"/>
    </source>
</evidence>
<dbReference type="Pfam" id="PF02837">
    <property type="entry name" value="Glyco_hydro_2_N"/>
    <property type="match status" value="1"/>
</dbReference>
<evidence type="ECO:0000256" key="3">
    <source>
        <dbReference type="ARBA" id="ARBA00023295"/>
    </source>
</evidence>
<dbReference type="InterPro" id="IPR011081">
    <property type="entry name" value="Big_4"/>
</dbReference>
<dbReference type="EMBL" id="JAHBBH010000022">
    <property type="protein sequence ID" value="MBW3092934.1"/>
    <property type="molecule type" value="Genomic_DNA"/>
</dbReference>
<feature type="domain" description="Glycoside hydrolase family 2" evidence="9">
    <location>
        <begin position="777"/>
        <end position="876"/>
    </location>
</feature>
<dbReference type="InterPro" id="IPR006102">
    <property type="entry name" value="Ig-like_GH2"/>
</dbReference>
<feature type="domain" description="Bacterial Ig-like" evidence="7">
    <location>
        <begin position="894"/>
        <end position="949"/>
    </location>
</feature>
<dbReference type="PANTHER" id="PTHR42732">
    <property type="entry name" value="BETA-GALACTOSIDASE"/>
    <property type="match status" value="1"/>
</dbReference>
<evidence type="ECO:0000259" key="4">
    <source>
        <dbReference type="Pfam" id="PF00703"/>
    </source>
</evidence>
<protein>
    <submittedName>
        <fullName evidence="10">Ig-like domain-containing protein</fullName>
    </submittedName>
</protein>
<comment type="caution">
    <text evidence="10">The sequence shown here is derived from an EMBL/GenBank/DDBJ whole genome shotgun (WGS) entry which is preliminary data.</text>
</comment>